<proteinExistence type="inferred from homology"/>
<keyword evidence="8" id="KW-0346">Stress response</keyword>
<dbReference type="GO" id="GO:0042026">
    <property type="term" value="P:protein refolding"/>
    <property type="evidence" value="ECO:0007669"/>
    <property type="project" value="TreeGrafter"/>
</dbReference>
<dbReference type="PROSITE" id="PS00636">
    <property type="entry name" value="DNAJ_1"/>
    <property type="match status" value="1"/>
</dbReference>
<comment type="cofactor">
    <cofactor evidence="8">
        <name>Zn(2+)</name>
        <dbReference type="ChEBI" id="CHEBI:29105"/>
    </cofactor>
    <text evidence="8">Binds 2 Zn(2+) ions per monomer.</text>
</comment>
<feature type="domain" description="J" evidence="10">
    <location>
        <begin position="4"/>
        <end position="68"/>
    </location>
</feature>
<dbReference type="InterPro" id="IPR008971">
    <property type="entry name" value="HSP40/DnaJ_pept-bd"/>
</dbReference>
<keyword evidence="4 8" id="KW-0862">Zinc</keyword>
<keyword evidence="8" id="KW-0963">Cytoplasm</keyword>
<evidence type="ECO:0000259" key="10">
    <source>
        <dbReference type="PROSITE" id="PS50076"/>
    </source>
</evidence>
<dbReference type="Gene3D" id="1.10.287.110">
    <property type="entry name" value="DnaJ domain"/>
    <property type="match status" value="1"/>
</dbReference>
<comment type="subunit">
    <text evidence="8">Homodimer.</text>
</comment>
<sequence>MAKDLYEVLGVDRNASEADIKKAFRHKARELHPDVNKAPDAEDQFKELNEAYDVLSDAQKRVQYDRFGTIPGVASGPGAGGYGGGYVDFEDLFGGGFGGMGDIFSTFFGGAGAQGRQVRKNGRDMSIGLRITLEEAASGITKEVVYDRLAPCPDCDGTGLGEDGKEVTCSRCNGQGRIVTVQHTFLGDMQSASTCPECGGSGTTIENPCPECNGQGRVPDRTKLSVDVPQGVRDGQKMRFSGYGEAGIQGAPAGDLLVTFRVLPHEFFERDGDDLHARVTIAMVQAALGAEIEVDGILEGETVTVRIPEGCQPGQVVRVKGCGMPRFKSASSRGDLYVHVSVQIPKKLNKKEREILEKFARETGDEVSEGRTAFEKLRDIFN</sequence>
<evidence type="ECO:0000313" key="12">
    <source>
        <dbReference type="EMBL" id="TJW12101.1"/>
    </source>
</evidence>
<dbReference type="InterPro" id="IPR018253">
    <property type="entry name" value="DnaJ_domain_CS"/>
</dbReference>
<evidence type="ECO:0000256" key="5">
    <source>
        <dbReference type="ARBA" id="ARBA00023186"/>
    </source>
</evidence>
<comment type="caution">
    <text evidence="12">The sequence shown here is derived from an EMBL/GenBank/DDBJ whole genome shotgun (WGS) entry which is preliminary data.</text>
</comment>
<comment type="function">
    <text evidence="8">Participates actively in the response to hyperosmotic and heat shock by preventing the aggregation of stress-denatured proteins and by disaggregating proteins, also in an autonomous, DnaK-independent fashion. Unfolded proteins bind initially to DnaJ; upon interaction with the DnaJ-bound protein, DnaK hydrolyzes its bound ATP, resulting in the formation of a stable complex. GrpE releases ADP from DnaK; ATP binding to DnaK triggers the release of the substrate protein, thus completing the reaction cycle. Several rounds of ATP-dependent interactions between DnaJ, DnaK and GrpE are required for fully efficient folding. Also involved, together with DnaK and GrpE, in the DNA replication of plasmids through activation of initiation proteins.</text>
</comment>
<dbReference type="NCBIfam" id="TIGR02349">
    <property type="entry name" value="DnaJ_bact"/>
    <property type="match status" value="1"/>
</dbReference>
<comment type="similarity">
    <text evidence="6 8">Belongs to the DnaJ family.</text>
</comment>
<evidence type="ECO:0000256" key="1">
    <source>
        <dbReference type="ARBA" id="ARBA00022723"/>
    </source>
</evidence>
<dbReference type="SUPFAM" id="SSF57938">
    <property type="entry name" value="DnaJ/Hsp40 cysteine-rich domain"/>
    <property type="match status" value="1"/>
</dbReference>
<feature type="binding site" evidence="8">
    <location>
        <position position="169"/>
    </location>
    <ligand>
        <name>Zn(2+)</name>
        <dbReference type="ChEBI" id="CHEBI:29105"/>
        <label>2</label>
    </ligand>
</feature>
<feature type="binding site" evidence="8">
    <location>
        <position position="212"/>
    </location>
    <ligand>
        <name>Zn(2+)</name>
        <dbReference type="ChEBI" id="CHEBI:29105"/>
        <label>1</label>
    </ligand>
</feature>
<protein>
    <recommendedName>
        <fullName evidence="7 8">Chaperone protein DnaJ</fullName>
    </recommendedName>
</protein>
<dbReference type="PROSITE" id="PS51188">
    <property type="entry name" value="ZF_CR"/>
    <property type="match status" value="1"/>
</dbReference>
<feature type="repeat" description="CXXCXGXG motif" evidence="8">
    <location>
        <begin position="152"/>
        <end position="159"/>
    </location>
</feature>
<feature type="binding site" evidence="8">
    <location>
        <position position="209"/>
    </location>
    <ligand>
        <name>Zn(2+)</name>
        <dbReference type="ChEBI" id="CHEBI:29105"/>
        <label>1</label>
    </ligand>
</feature>
<evidence type="ECO:0000313" key="13">
    <source>
        <dbReference type="Proteomes" id="UP000309454"/>
    </source>
</evidence>
<dbReference type="Pfam" id="PF00226">
    <property type="entry name" value="DnaJ"/>
    <property type="match status" value="1"/>
</dbReference>
<dbReference type="OrthoDB" id="9779889at2"/>
<dbReference type="FunFam" id="2.60.260.20:FF:000005">
    <property type="entry name" value="Chaperone protein dnaJ 1, mitochondrial"/>
    <property type="match status" value="1"/>
</dbReference>
<dbReference type="PANTHER" id="PTHR43096">
    <property type="entry name" value="DNAJ HOMOLOG 1, MITOCHONDRIAL-RELATED"/>
    <property type="match status" value="1"/>
</dbReference>
<feature type="repeat" description="CXXCXGXG motif" evidence="8">
    <location>
        <begin position="195"/>
        <end position="202"/>
    </location>
</feature>
<feature type="domain" description="CR-type" evidence="11">
    <location>
        <begin position="139"/>
        <end position="221"/>
    </location>
</feature>
<dbReference type="GO" id="GO:0005524">
    <property type="term" value="F:ATP binding"/>
    <property type="evidence" value="ECO:0007669"/>
    <property type="project" value="InterPro"/>
</dbReference>
<dbReference type="GO" id="GO:0009408">
    <property type="term" value="P:response to heat"/>
    <property type="evidence" value="ECO:0007669"/>
    <property type="project" value="InterPro"/>
</dbReference>
<feature type="repeat" description="CXXCXGXG motif" evidence="8">
    <location>
        <begin position="209"/>
        <end position="216"/>
    </location>
</feature>
<comment type="subcellular location">
    <subcellularLocation>
        <location evidence="8">Cytoplasm</location>
    </subcellularLocation>
</comment>
<evidence type="ECO:0000256" key="6">
    <source>
        <dbReference type="ARBA" id="ARBA00061004"/>
    </source>
</evidence>
<dbReference type="GO" id="GO:0031072">
    <property type="term" value="F:heat shock protein binding"/>
    <property type="evidence" value="ECO:0007669"/>
    <property type="project" value="InterPro"/>
</dbReference>
<feature type="binding site" evidence="8">
    <location>
        <position position="155"/>
    </location>
    <ligand>
        <name>Zn(2+)</name>
        <dbReference type="ChEBI" id="CHEBI:29105"/>
        <label>1</label>
    </ligand>
</feature>
<gene>
    <name evidence="8 12" type="primary">dnaJ</name>
    <name evidence="12" type="ORF">E5982_00370</name>
</gene>
<keyword evidence="3 8" id="KW-0863">Zinc-finger</keyword>
<feature type="binding site" evidence="8">
    <location>
        <position position="195"/>
    </location>
    <ligand>
        <name>Zn(2+)</name>
        <dbReference type="ChEBI" id="CHEBI:29105"/>
        <label>2</label>
    </ligand>
</feature>
<dbReference type="PRINTS" id="PR00625">
    <property type="entry name" value="JDOMAIN"/>
</dbReference>
<dbReference type="NCBIfam" id="NF008035">
    <property type="entry name" value="PRK10767.1"/>
    <property type="match status" value="1"/>
</dbReference>
<evidence type="ECO:0000256" key="3">
    <source>
        <dbReference type="ARBA" id="ARBA00022771"/>
    </source>
</evidence>
<accession>A0A4T9T969</accession>
<organism evidence="12 13">
    <name type="scientific">Parvibacter caecicola</name>
    <dbReference type="NCBI Taxonomy" id="747645"/>
    <lineage>
        <taxon>Bacteria</taxon>
        <taxon>Bacillati</taxon>
        <taxon>Actinomycetota</taxon>
        <taxon>Coriobacteriia</taxon>
        <taxon>Coriobacteriales</taxon>
        <taxon>Coriobacteriaceae</taxon>
        <taxon>Parvibacter</taxon>
    </lineage>
</organism>
<keyword evidence="8" id="KW-0235">DNA replication</keyword>
<feature type="repeat" description="CXXCXGXG motif" evidence="8">
    <location>
        <begin position="169"/>
        <end position="176"/>
    </location>
</feature>
<evidence type="ECO:0000259" key="11">
    <source>
        <dbReference type="PROSITE" id="PS51188"/>
    </source>
</evidence>
<dbReference type="SUPFAM" id="SSF49493">
    <property type="entry name" value="HSP40/DnaJ peptide-binding domain"/>
    <property type="match status" value="2"/>
</dbReference>
<keyword evidence="13" id="KW-1185">Reference proteome</keyword>
<feature type="binding site" evidence="8">
    <location>
        <position position="198"/>
    </location>
    <ligand>
        <name>Zn(2+)</name>
        <dbReference type="ChEBI" id="CHEBI:29105"/>
        <label>2</label>
    </ligand>
</feature>
<dbReference type="InterPro" id="IPR012724">
    <property type="entry name" value="DnaJ"/>
</dbReference>
<evidence type="ECO:0000256" key="4">
    <source>
        <dbReference type="ARBA" id="ARBA00022833"/>
    </source>
</evidence>
<keyword evidence="1 8" id="KW-0479">Metal-binding</keyword>
<dbReference type="AlphaFoldDB" id="A0A4T9T969"/>
<reference evidence="12 13" key="1">
    <citation type="submission" date="2019-04" db="EMBL/GenBank/DDBJ databases">
        <title>Microbes associate with the intestines of laboratory mice.</title>
        <authorList>
            <person name="Navarre W."/>
            <person name="Wong E."/>
            <person name="Huang K.C."/>
            <person name="Tropini C."/>
            <person name="Ng K."/>
            <person name="Yu B."/>
        </authorList>
    </citation>
    <scope>NUCLEOTIDE SEQUENCE [LARGE SCALE GENOMIC DNA]</scope>
    <source>
        <strain evidence="12 13">NM48_B13</strain>
    </source>
</reference>
<dbReference type="GO" id="GO:0005737">
    <property type="term" value="C:cytoplasm"/>
    <property type="evidence" value="ECO:0007669"/>
    <property type="project" value="UniProtKB-SubCell"/>
</dbReference>
<feature type="zinc finger region" description="CR-type" evidence="9">
    <location>
        <begin position="139"/>
        <end position="221"/>
    </location>
</feature>
<dbReference type="GO" id="GO:0051082">
    <property type="term" value="F:unfolded protein binding"/>
    <property type="evidence" value="ECO:0007669"/>
    <property type="project" value="UniProtKB-UniRule"/>
</dbReference>
<evidence type="ECO:0000256" key="8">
    <source>
        <dbReference type="HAMAP-Rule" id="MF_01152"/>
    </source>
</evidence>
<evidence type="ECO:0000256" key="2">
    <source>
        <dbReference type="ARBA" id="ARBA00022737"/>
    </source>
</evidence>
<dbReference type="Proteomes" id="UP000309454">
    <property type="component" value="Unassembled WGS sequence"/>
</dbReference>
<dbReference type="GO" id="GO:0008270">
    <property type="term" value="F:zinc ion binding"/>
    <property type="evidence" value="ECO:0007669"/>
    <property type="project" value="UniProtKB-UniRule"/>
</dbReference>
<dbReference type="FunFam" id="2.10.230.10:FF:000002">
    <property type="entry name" value="Molecular chaperone DnaJ"/>
    <property type="match status" value="1"/>
</dbReference>
<dbReference type="SUPFAM" id="SSF46565">
    <property type="entry name" value="Chaperone J-domain"/>
    <property type="match status" value="1"/>
</dbReference>
<dbReference type="CDD" id="cd10747">
    <property type="entry name" value="DnaJ_C"/>
    <property type="match status" value="1"/>
</dbReference>
<dbReference type="Pfam" id="PF00684">
    <property type="entry name" value="DnaJ_CXXCXGXG"/>
    <property type="match status" value="1"/>
</dbReference>
<keyword evidence="5 8" id="KW-0143">Chaperone</keyword>
<dbReference type="InterPro" id="IPR036410">
    <property type="entry name" value="HSP_DnaJ_Cys-rich_dom_sf"/>
</dbReference>
<dbReference type="SMART" id="SM00271">
    <property type="entry name" value="DnaJ"/>
    <property type="match status" value="1"/>
</dbReference>
<dbReference type="InterPro" id="IPR002939">
    <property type="entry name" value="DnaJ_C"/>
</dbReference>
<dbReference type="PROSITE" id="PS50076">
    <property type="entry name" value="DNAJ_2"/>
    <property type="match status" value="1"/>
</dbReference>
<dbReference type="CDD" id="cd10719">
    <property type="entry name" value="DnaJ_zf"/>
    <property type="match status" value="1"/>
</dbReference>
<dbReference type="GO" id="GO:0006260">
    <property type="term" value="P:DNA replication"/>
    <property type="evidence" value="ECO:0007669"/>
    <property type="project" value="UniProtKB-KW"/>
</dbReference>
<feature type="binding site" evidence="8">
    <location>
        <position position="172"/>
    </location>
    <ligand>
        <name>Zn(2+)</name>
        <dbReference type="ChEBI" id="CHEBI:29105"/>
        <label>2</label>
    </ligand>
</feature>
<dbReference type="Gene3D" id="2.60.260.20">
    <property type="entry name" value="Urease metallochaperone UreE, N-terminal domain"/>
    <property type="match status" value="2"/>
</dbReference>
<dbReference type="InterPro" id="IPR001305">
    <property type="entry name" value="HSP_DnaJ_Cys-rich_dom"/>
</dbReference>
<keyword evidence="2 8" id="KW-0677">Repeat</keyword>
<dbReference type="HAMAP" id="MF_01152">
    <property type="entry name" value="DnaJ"/>
    <property type="match status" value="1"/>
</dbReference>
<dbReference type="RefSeq" id="WP_136845080.1">
    <property type="nucleotide sequence ID" value="NZ_SSTM01000001.1"/>
</dbReference>
<evidence type="ECO:0000256" key="7">
    <source>
        <dbReference type="ARBA" id="ARBA00067609"/>
    </source>
</evidence>
<name>A0A4T9T969_9ACTN</name>
<feature type="binding site" evidence="8">
    <location>
        <position position="152"/>
    </location>
    <ligand>
        <name>Zn(2+)</name>
        <dbReference type="ChEBI" id="CHEBI:29105"/>
        <label>1</label>
    </ligand>
</feature>
<dbReference type="Pfam" id="PF01556">
    <property type="entry name" value="DnaJ_C"/>
    <property type="match status" value="1"/>
</dbReference>
<evidence type="ECO:0000256" key="9">
    <source>
        <dbReference type="PROSITE-ProRule" id="PRU00546"/>
    </source>
</evidence>
<dbReference type="Gene3D" id="6.20.20.10">
    <property type="match status" value="2"/>
</dbReference>
<dbReference type="CDD" id="cd06257">
    <property type="entry name" value="DnaJ"/>
    <property type="match status" value="1"/>
</dbReference>
<dbReference type="InterPro" id="IPR001623">
    <property type="entry name" value="DnaJ_domain"/>
</dbReference>
<dbReference type="InterPro" id="IPR036869">
    <property type="entry name" value="J_dom_sf"/>
</dbReference>
<dbReference type="EMBL" id="SSTM01000001">
    <property type="protein sequence ID" value="TJW12101.1"/>
    <property type="molecule type" value="Genomic_DNA"/>
</dbReference>
<dbReference type="PANTHER" id="PTHR43096:SF52">
    <property type="entry name" value="DNAJ HOMOLOG 1, MITOCHONDRIAL-RELATED"/>
    <property type="match status" value="1"/>
</dbReference>
<comment type="domain">
    <text evidence="8">The J domain is necessary and sufficient to stimulate DnaK ATPase activity. Zinc center 1 plays an important role in the autonomous, DnaK-independent chaperone activity of DnaJ. Zinc center 2 is essential for interaction with DnaK and for DnaJ activity.</text>
</comment>